<feature type="transmembrane region" description="Helical" evidence="6">
    <location>
        <begin position="123"/>
        <end position="148"/>
    </location>
</feature>
<name>A0A0A8K374_9HYPH</name>
<organism evidence="7 8">
    <name type="scientific">Methyloceanibacter caenitepidi</name>
    <dbReference type="NCBI Taxonomy" id="1384459"/>
    <lineage>
        <taxon>Bacteria</taxon>
        <taxon>Pseudomonadati</taxon>
        <taxon>Pseudomonadota</taxon>
        <taxon>Alphaproteobacteria</taxon>
        <taxon>Hyphomicrobiales</taxon>
        <taxon>Hyphomicrobiaceae</taxon>
        <taxon>Methyloceanibacter</taxon>
    </lineage>
</organism>
<dbReference type="OrthoDB" id="9805314at2"/>
<dbReference type="PANTHER" id="PTHR30238:SF4">
    <property type="entry name" value="SLL1022 PROTEIN"/>
    <property type="match status" value="1"/>
</dbReference>
<evidence type="ECO:0000256" key="2">
    <source>
        <dbReference type="ARBA" id="ARBA00007511"/>
    </source>
</evidence>
<feature type="transmembrane region" description="Helical" evidence="6">
    <location>
        <begin position="52"/>
        <end position="72"/>
    </location>
</feature>
<dbReference type="AlphaFoldDB" id="A0A0A8K374"/>
<dbReference type="GO" id="GO:0016020">
    <property type="term" value="C:membrane"/>
    <property type="evidence" value="ECO:0007669"/>
    <property type="project" value="UniProtKB-SubCell"/>
</dbReference>
<evidence type="ECO:0000256" key="3">
    <source>
        <dbReference type="ARBA" id="ARBA00022692"/>
    </source>
</evidence>
<evidence type="ECO:0000313" key="8">
    <source>
        <dbReference type="Proteomes" id="UP000031643"/>
    </source>
</evidence>
<comment type="subcellular location">
    <subcellularLocation>
        <location evidence="1">Membrane</location>
        <topology evidence="1">Multi-pass membrane protein</topology>
    </subcellularLocation>
</comment>
<sequence>MTLVEFLTDPHVWASFLALSAMEIVLGIDNVVFISVMVQRLPAEQQLAARRIGLMLALVFRVIMLGFLAWFIHMTTPIFTVGEYAFSWRDLILLAGGLFLLVKGTREIHDGIEGGGDEMGSGPIVASMTAAVVQIAVIDLVFSVDSIITAVGMAEHVEVMVAAVVVAIAVMYVASGPVAAFIDRHPTTKMLALSFLLLIGAALVADAFHFHIPRGYIYFAMAFSAGVEMINVLASRKRRTAEADDGPPKPPSEA</sequence>
<keyword evidence="8" id="KW-1185">Reference proteome</keyword>
<dbReference type="Pfam" id="PF03741">
    <property type="entry name" value="TerC"/>
    <property type="match status" value="1"/>
</dbReference>
<dbReference type="RefSeq" id="WP_045366891.1">
    <property type="nucleotide sequence ID" value="NZ_AP014648.1"/>
</dbReference>
<evidence type="ECO:0000256" key="1">
    <source>
        <dbReference type="ARBA" id="ARBA00004141"/>
    </source>
</evidence>
<feature type="transmembrane region" description="Helical" evidence="6">
    <location>
        <begin position="160"/>
        <end position="182"/>
    </location>
</feature>
<keyword evidence="5 6" id="KW-0472">Membrane</keyword>
<gene>
    <name evidence="7" type="ORF">GL4_1927</name>
</gene>
<dbReference type="PANTHER" id="PTHR30238">
    <property type="entry name" value="MEMBRANE BOUND PREDICTED REDOX MODULATOR"/>
    <property type="match status" value="1"/>
</dbReference>
<keyword evidence="4 6" id="KW-1133">Transmembrane helix</keyword>
<proteinExistence type="inferred from homology"/>
<feature type="transmembrane region" description="Helical" evidence="6">
    <location>
        <begin position="191"/>
        <end position="210"/>
    </location>
</feature>
<evidence type="ECO:0000256" key="4">
    <source>
        <dbReference type="ARBA" id="ARBA00022989"/>
    </source>
</evidence>
<comment type="similarity">
    <text evidence="2">Belongs to the TerC family.</text>
</comment>
<feature type="transmembrane region" description="Helical" evidence="6">
    <location>
        <begin position="12"/>
        <end position="32"/>
    </location>
</feature>
<dbReference type="InterPro" id="IPR005496">
    <property type="entry name" value="Integral_membrane_TerC"/>
</dbReference>
<protein>
    <submittedName>
        <fullName evidence="7">Integral membrane protein TerC</fullName>
    </submittedName>
</protein>
<dbReference type="EMBL" id="AP014648">
    <property type="protein sequence ID" value="BAQ17378.1"/>
    <property type="molecule type" value="Genomic_DNA"/>
</dbReference>
<keyword evidence="3 6" id="KW-0812">Transmembrane</keyword>
<feature type="transmembrane region" description="Helical" evidence="6">
    <location>
        <begin position="216"/>
        <end position="234"/>
    </location>
</feature>
<dbReference type="HOGENOM" id="CLU_064910_0_0_5"/>
<dbReference type="KEGG" id="mcg:GL4_1927"/>
<evidence type="ECO:0000313" key="7">
    <source>
        <dbReference type="EMBL" id="BAQ17378.1"/>
    </source>
</evidence>
<evidence type="ECO:0000256" key="6">
    <source>
        <dbReference type="SAM" id="Phobius"/>
    </source>
</evidence>
<dbReference type="STRING" id="1384459.GL4_1927"/>
<dbReference type="Proteomes" id="UP000031643">
    <property type="component" value="Chromosome"/>
</dbReference>
<reference evidence="7 8" key="1">
    <citation type="submission" date="2014-09" db="EMBL/GenBank/DDBJ databases">
        <title>Genome sequencing of Methyloceanibacter caenitepidi Gela4.</title>
        <authorList>
            <person name="Takeuchi M."/>
            <person name="Susumu S."/>
            <person name="Kamagata Y."/>
            <person name="Oshima K."/>
            <person name="Hattori M."/>
            <person name="Iwasaki W."/>
        </authorList>
    </citation>
    <scope>NUCLEOTIDE SEQUENCE [LARGE SCALE GENOMIC DNA]</scope>
    <source>
        <strain evidence="7 8">Gela4</strain>
    </source>
</reference>
<feature type="transmembrane region" description="Helical" evidence="6">
    <location>
        <begin position="84"/>
        <end position="102"/>
    </location>
</feature>
<evidence type="ECO:0000256" key="5">
    <source>
        <dbReference type="ARBA" id="ARBA00023136"/>
    </source>
</evidence>
<accession>A0A0A8K374</accession>